<comment type="caution">
    <text evidence="1">The sequence shown here is derived from an EMBL/GenBank/DDBJ whole genome shotgun (WGS) entry which is preliminary data.</text>
</comment>
<reference evidence="1 2" key="1">
    <citation type="journal article" date="2021" name="Int. J. Syst. Evol. Microbiol.">
        <title>Lentilactobacillus fungorum sp. nov., isolated from spent mushroom substrates.</title>
        <authorList>
            <person name="Tohno M."/>
            <person name="Tanizawa Y."/>
            <person name="Kojima Y."/>
            <person name="Sakamoto M."/>
            <person name="Ohkuma M."/>
            <person name="Kobayashi H."/>
        </authorList>
    </citation>
    <scope>NUCLEOTIDE SEQUENCE [LARGE SCALE GENOMIC DNA]</scope>
    <source>
        <strain evidence="1 2">YK48G</strain>
    </source>
</reference>
<sequence length="57" mass="6668">MDIDKLIDYIDKKIVIGRVFDVAFKHHDLKSMQRLVNRSKEISAEKSKEVSDYAKSK</sequence>
<dbReference type="EMBL" id="BNJR01000004">
    <property type="protein sequence ID" value="GHP13006.1"/>
    <property type="molecule type" value="Genomic_DNA"/>
</dbReference>
<accession>A0ABQ3VXU6</accession>
<evidence type="ECO:0000313" key="1">
    <source>
        <dbReference type="EMBL" id="GHP13006.1"/>
    </source>
</evidence>
<dbReference type="Proteomes" id="UP000604765">
    <property type="component" value="Unassembled WGS sequence"/>
</dbReference>
<name>A0ABQ3VXU6_9LACO</name>
<proteinExistence type="predicted"/>
<organism evidence="1 2">
    <name type="scientific">Lentilactobacillus fungorum</name>
    <dbReference type="NCBI Taxonomy" id="2201250"/>
    <lineage>
        <taxon>Bacteria</taxon>
        <taxon>Bacillati</taxon>
        <taxon>Bacillota</taxon>
        <taxon>Bacilli</taxon>
        <taxon>Lactobacillales</taxon>
        <taxon>Lactobacillaceae</taxon>
        <taxon>Lentilactobacillus</taxon>
    </lineage>
</organism>
<evidence type="ECO:0000313" key="2">
    <source>
        <dbReference type="Proteomes" id="UP000604765"/>
    </source>
</evidence>
<dbReference type="RefSeq" id="WP_203629051.1">
    <property type="nucleotide sequence ID" value="NZ_BNJR01000004.1"/>
</dbReference>
<keyword evidence="2" id="KW-1185">Reference proteome</keyword>
<protein>
    <submittedName>
        <fullName evidence="1">Uncharacterized protein</fullName>
    </submittedName>
</protein>
<gene>
    <name evidence="1" type="ORF">YK48G_04310</name>
</gene>